<keyword evidence="3" id="KW-1185">Reference proteome</keyword>
<gene>
    <name evidence="2" type="ORF">GSM42_18060</name>
</gene>
<reference evidence="2 3" key="1">
    <citation type="submission" date="2019-12" db="EMBL/GenBank/DDBJ databases">
        <title>Whole-genome analyses of novel actinobacteria.</title>
        <authorList>
            <person name="Sahin N."/>
            <person name="Saygin H."/>
        </authorList>
    </citation>
    <scope>NUCLEOTIDE SEQUENCE [LARGE SCALE GENOMIC DNA]</scope>
    <source>
        <strain evidence="2 3">KC615</strain>
    </source>
</reference>
<keyword evidence="1" id="KW-0472">Membrane</keyword>
<feature type="transmembrane region" description="Helical" evidence="1">
    <location>
        <begin position="74"/>
        <end position="96"/>
    </location>
</feature>
<keyword evidence="1" id="KW-1133">Transmembrane helix</keyword>
<keyword evidence="1" id="KW-0812">Transmembrane</keyword>
<evidence type="ECO:0000313" key="2">
    <source>
        <dbReference type="EMBL" id="MXQ55591.1"/>
    </source>
</evidence>
<proteinExistence type="predicted"/>
<protein>
    <submittedName>
        <fullName evidence="2">Uncharacterized protein</fullName>
    </submittedName>
</protein>
<dbReference type="AlphaFoldDB" id="A0A6I4VXX7"/>
<evidence type="ECO:0000313" key="3">
    <source>
        <dbReference type="Proteomes" id="UP000430692"/>
    </source>
</evidence>
<dbReference type="EMBL" id="WUUL01000016">
    <property type="protein sequence ID" value="MXQ55591.1"/>
    <property type="molecule type" value="Genomic_DNA"/>
</dbReference>
<organism evidence="2 3">
    <name type="scientific">Shimazuella alba</name>
    <dbReference type="NCBI Taxonomy" id="2690964"/>
    <lineage>
        <taxon>Bacteria</taxon>
        <taxon>Bacillati</taxon>
        <taxon>Bacillota</taxon>
        <taxon>Bacilli</taxon>
        <taxon>Bacillales</taxon>
        <taxon>Thermoactinomycetaceae</taxon>
        <taxon>Shimazuella</taxon>
    </lineage>
</organism>
<accession>A0A6I4VXX7</accession>
<evidence type="ECO:0000256" key="1">
    <source>
        <dbReference type="SAM" id="Phobius"/>
    </source>
</evidence>
<name>A0A6I4VXX7_9BACL</name>
<comment type="caution">
    <text evidence="2">The sequence shown here is derived from an EMBL/GenBank/DDBJ whole genome shotgun (WGS) entry which is preliminary data.</text>
</comment>
<sequence>MNKSTIDQSDNQITLHMNKDDLAYTIHELEKLHEEGGQFSLRLENDDSFIIFQKVRIDQDKNSEVIYTGTTGNIWSSVIFFTLCLFCSISVLYGIFQFLSS</sequence>
<dbReference type="RefSeq" id="WP_160802943.1">
    <property type="nucleotide sequence ID" value="NZ_WUUL01000016.1"/>
</dbReference>
<dbReference type="Proteomes" id="UP000430692">
    <property type="component" value="Unassembled WGS sequence"/>
</dbReference>